<protein>
    <submittedName>
        <fullName evidence="2">Uncharacterized protein</fullName>
    </submittedName>
</protein>
<comment type="caution">
    <text evidence="2">The sequence shown here is derived from an EMBL/GenBank/DDBJ whole genome shotgun (WGS) entry which is preliminary data.</text>
</comment>
<evidence type="ECO:0000313" key="2">
    <source>
        <dbReference type="EMBL" id="KAF4042226.1"/>
    </source>
</evidence>
<reference evidence="2" key="1">
    <citation type="submission" date="2020-04" db="EMBL/GenBank/DDBJ databases">
        <title>Hybrid Assembly of Korean Phytophthora infestans isolates.</title>
        <authorList>
            <person name="Prokchorchik M."/>
            <person name="Lee Y."/>
            <person name="Seo J."/>
            <person name="Cho J.-H."/>
            <person name="Park Y.-E."/>
            <person name="Jang D.-C."/>
            <person name="Im J.-S."/>
            <person name="Choi J.-G."/>
            <person name="Park H.-J."/>
            <person name="Lee G.-B."/>
            <person name="Lee Y.-G."/>
            <person name="Hong S.-Y."/>
            <person name="Cho K."/>
            <person name="Sohn K.H."/>
        </authorList>
    </citation>
    <scope>NUCLEOTIDE SEQUENCE</scope>
    <source>
        <strain evidence="2">KR_1_A1</strain>
    </source>
</reference>
<accession>A0A833SK21</accession>
<keyword evidence="1" id="KW-0812">Transmembrane</keyword>
<dbReference type="EMBL" id="WSZM01000106">
    <property type="protein sequence ID" value="KAF4042226.1"/>
    <property type="molecule type" value="Genomic_DNA"/>
</dbReference>
<sequence length="75" mass="8715">MFFAIAKLTVKKSLAVLMISPLKDIPIGIMLAVGFGLAWRNWKGGEMDRISRFYKWQEIQEAEKKNKNKKKMEIV</sequence>
<dbReference type="AlphaFoldDB" id="A0A833SK21"/>
<feature type="transmembrane region" description="Helical" evidence="1">
    <location>
        <begin position="25"/>
        <end position="42"/>
    </location>
</feature>
<name>A0A833SK21_PHYIN</name>
<organism evidence="2 3">
    <name type="scientific">Phytophthora infestans</name>
    <name type="common">Potato late blight agent</name>
    <name type="synonym">Botrytis infestans</name>
    <dbReference type="NCBI Taxonomy" id="4787"/>
    <lineage>
        <taxon>Eukaryota</taxon>
        <taxon>Sar</taxon>
        <taxon>Stramenopiles</taxon>
        <taxon>Oomycota</taxon>
        <taxon>Peronosporomycetes</taxon>
        <taxon>Peronosporales</taxon>
        <taxon>Peronosporaceae</taxon>
        <taxon>Phytophthora</taxon>
    </lineage>
</organism>
<evidence type="ECO:0000256" key="1">
    <source>
        <dbReference type="SAM" id="Phobius"/>
    </source>
</evidence>
<keyword evidence="1" id="KW-0472">Membrane</keyword>
<dbReference type="Proteomes" id="UP000602510">
    <property type="component" value="Unassembled WGS sequence"/>
</dbReference>
<proteinExistence type="predicted"/>
<gene>
    <name evidence="2" type="ORF">GN244_ATG05596</name>
</gene>
<keyword evidence="3" id="KW-1185">Reference proteome</keyword>
<evidence type="ECO:0000313" key="3">
    <source>
        <dbReference type="Proteomes" id="UP000602510"/>
    </source>
</evidence>
<keyword evidence="1" id="KW-1133">Transmembrane helix</keyword>